<dbReference type="AlphaFoldDB" id="A0A382WI31"/>
<accession>A0A382WI31</accession>
<sequence>MIQTRNDMMLGYQRLSNLLFSIDHAEISKFTDIKS</sequence>
<dbReference type="EMBL" id="UINC01159921">
    <property type="protein sequence ID" value="SVD58274.1"/>
    <property type="molecule type" value="Genomic_DNA"/>
</dbReference>
<protein>
    <submittedName>
        <fullName evidence="1">Uncharacterized protein</fullName>
    </submittedName>
</protein>
<name>A0A382WI31_9ZZZZ</name>
<evidence type="ECO:0000313" key="1">
    <source>
        <dbReference type="EMBL" id="SVD58274.1"/>
    </source>
</evidence>
<reference evidence="1" key="1">
    <citation type="submission" date="2018-05" db="EMBL/GenBank/DDBJ databases">
        <authorList>
            <person name="Lanie J.A."/>
            <person name="Ng W.-L."/>
            <person name="Kazmierczak K.M."/>
            <person name="Andrzejewski T.M."/>
            <person name="Davidsen T.M."/>
            <person name="Wayne K.J."/>
            <person name="Tettelin H."/>
            <person name="Glass J.I."/>
            <person name="Rusch D."/>
            <person name="Podicherti R."/>
            <person name="Tsui H.-C.T."/>
            <person name="Winkler M.E."/>
        </authorList>
    </citation>
    <scope>NUCLEOTIDE SEQUENCE</scope>
</reference>
<gene>
    <name evidence="1" type="ORF">METZ01_LOCUS411128</name>
</gene>
<proteinExistence type="predicted"/>
<organism evidence="1">
    <name type="scientific">marine metagenome</name>
    <dbReference type="NCBI Taxonomy" id="408172"/>
    <lineage>
        <taxon>unclassified sequences</taxon>
        <taxon>metagenomes</taxon>
        <taxon>ecological metagenomes</taxon>
    </lineage>
</organism>